<sequence>MTGKVLIVSPHPDDACFSLGGFILKNHEADITVWDVFSQQEYSVASSNETDAKEQIKREEEAAMQALGVSLVMDDLPEAGLRGYARLSDILNFSFADFKEKQLGEKVYDRFDYLVEKINPDIIFIPLGCGAHVDHLITREVVLDWRHSQRKNVRLFLYEELPYGLNKAWMNQTLESCPCKLKESFIEIDGFTQRKAEIMSLYKSQIKDREIRAVITHSGSIIQGHNIERIWEAVI</sequence>
<dbReference type="SUPFAM" id="SSF102588">
    <property type="entry name" value="LmbE-like"/>
    <property type="match status" value="1"/>
</dbReference>
<evidence type="ECO:0000313" key="2">
    <source>
        <dbReference type="Proteomes" id="UP000003860"/>
    </source>
</evidence>
<dbReference type="Pfam" id="PF02585">
    <property type="entry name" value="PIG-L"/>
    <property type="match status" value="1"/>
</dbReference>
<dbReference type="RefSeq" id="WP_004616041.1">
    <property type="nucleotide sequence ID" value="NZ_ACXX02000001.1"/>
</dbReference>
<keyword evidence="2" id="KW-1185">Reference proteome</keyword>
<dbReference type="Gene3D" id="3.40.50.10320">
    <property type="entry name" value="LmbE-like"/>
    <property type="match status" value="1"/>
</dbReference>
<evidence type="ECO:0000313" key="1">
    <source>
        <dbReference type="EMBL" id="EGD49377.1"/>
    </source>
</evidence>
<protein>
    <submittedName>
        <fullName evidence="1">LmbE family protein</fullName>
    </submittedName>
</protein>
<dbReference type="AlphaFoldDB" id="F1T7C9"/>
<reference evidence="1" key="2">
    <citation type="submission" date="2011-01" db="EMBL/GenBank/DDBJ databases">
        <title>The Non-contiguous Finished genome of Clostridium papyrosolvens.</title>
        <authorList>
            <person name="Lucas S."/>
            <person name="Copeland A."/>
            <person name="Lapidus A."/>
            <person name="Cheng J.-F."/>
            <person name="Goodwin L."/>
            <person name="Pitluck S."/>
            <person name="Misra M."/>
            <person name="Chertkov O."/>
            <person name="Detter J.C."/>
            <person name="Han C."/>
            <person name="Tapia R."/>
            <person name="Land M."/>
            <person name="Hauser L."/>
            <person name="Kyrpides N."/>
            <person name="Ivanova N."/>
            <person name="Pagani I."/>
            <person name="Mouttaki H."/>
            <person name="He Z."/>
            <person name="Zhou J."/>
            <person name="Hemme C.L."/>
            <person name="Woyke T."/>
        </authorList>
    </citation>
    <scope>NUCLEOTIDE SEQUENCE [LARGE SCALE GENOMIC DNA]</scope>
    <source>
        <strain evidence="1">DSM 2782</strain>
    </source>
</reference>
<dbReference type="EMBL" id="ACXX02000001">
    <property type="protein sequence ID" value="EGD49377.1"/>
    <property type="molecule type" value="Genomic_DNA"/>
</dbReference>
<name>F1T7C9_9FIRM</name>
<organism evidence="1 2">
    <name type="scientific">Ruminiclostridium papyrosolvens DSM 2782</name>
    <dbReference type="NCBI Taxonomy" id="588581"/>
    <lineage>
        <taxon>Bacteria</taxon>
        <taxon>Bacillati</taxon>
        <taxon>Bacillota</taxon>
        <taxon>Clostridia</taxon>
        <taxon>Eubacteriales</taxon>
        <taxon>Oscillospiraceae</taxon>
        <taxon>Ruminiclostridium</taxon>
    </lineage>
</organism>
<accession>F1T7C9</accession>
<comment type="caution">
    <text evidence="1">The sequence shown here is derived from an EMBL/GenBank/DDBJ whole genome shotgun (WGS) entry which is preliminary data.</text>
</comment>
<dbReference type="InterPro" id="IPR003737">
    <property type="entry name" value="GlcNAc_PI_deacetylase-related"/>
</dbReference>
<gene>
    <name evidence="1" type="ORF">Cpap_3810</name>
</gene>
<dbReference type="eggNOG" id="COG2120">
    <property type="taxonomic scope" value="Bacteria"/>
</dbReference>
<dbReference type="InterPro" id="IPR024078">
    <property type="entry name" value="LmbE-like_dom_sf"/>
</dbReference>
<dbReference type="OrthoDB" id="9815144at2"/>
<dbReference type="Proteomes" id="UP000003860">
    <property type="component" value="Unassembled WGS sequence"/>
</dbReference>
<dbReference type="STRING" id="588581.Cpap_3810"/>
<reference evidence="1" key="1">
    <citation type="submission" date="2009-07" db="EMBL/GenBank/DDBJ databases">
        <authorList>
            <consortium name="US DOE Joint Genome Institute (JGI-PGF)"/>
            <person name="Lucas S."/>
            <person name="Copeland A."/>
            <person name="Lapidus A."/>
            <person name="Glavina del Rio T."/>
            <person name="Tice H."/>
            <person name="Bruce D."/>
            <person name="Goodwin L."/>
            <person name="Pitluck S."/>
            <person name="Larimer F."/>
            <person name="Land M.L."/>
            <person name="Mouttaki H."/>
            <person name="He Z."/>
            <person name="Zhou J."/>
            <person name="Hemme C.L."/>
        </authorList>
    </citation>
    <scope>NUCLEOTIDE SEQUENCE</scope>
    <source>
        <strain evidence="1">DSM 2782</strain>
    </source>
</reference>
<proteinExistence type="predicted"/>